<proteinExistence type="inferred from homology"/>
<keyword evidence="9" id="KW-1185">Reference proteome</keyword>
<evidence type="ECO:0000256" key="2">
    <source>
        <dbReference type="ARBA" id="ARBA00023015"/>
    </source>
</evidence>
<evidence type="ECO:0000313" key="9">
    <source>
        <dbReference type="Proteomes" id="UP001519332"/>
    </source>
</evidence>
<keyword evidence="3 6" id="KW-0238">DNA-binding</keyword>
<dbReference type="Pfam" id="PF03704">
    <property type="entry name" value="BTAD"/>
    <property type="match status" value="1"/>
</dbReference>
<dbReference type="PROSITE" id="PS51755">
    <property type="entry name" value="OMPR_PHOB"/>
    <property type="match status" value="1"/>
</dbReference>
<dbReference type="SUPFAM" id="SSF52540">
    <property type="entry name" value="P-loop containing nucleoside triphosphate hydrolases"/>
    <property type="match status" value="1"/>
</dbReference>
<dbReference type="SMART" id="SM00862">
    <property type="entry name" value="Trans_reg_C"/>
    <property type="match status" value="1"/>
</dbReference>
<evidence type="ECO:0000313" key="8">
    <source>
        <dbReference type="EMBL" id="MBP2319844.1"/>
    </source>
</evidence>
<dbReference type="Gene3D" id="3.40.50.300">
    <property type="entry name" value="P-loop containing nucleotide triphosphate hydrolases"/>
    <property type="match status" value="1"/>
</dbReference>
<dbReference type="InterPro" id="IPR051677">
    <property type="entry name" value="AfsR-DnrI-RedD_regulator"/>
</dbReference>
<dbReference type="InterPro" id="IPR027417">
    <property type="entry name" value="P-loop_NTPase"/>
</dbReference>
<accession>A0ABS4T5V1</accession>
<dbReference type="Gene3D" id="1.25.40.10">
    <property type="entry name" value="Tetratricopeptide repeat domain"/>
    <property type="match status" value="3"/>
</dbReference>
<sequence>MRFRVLGPVRVWHAGEWVTIRAAQPRVVLAILLIEAGRVVSADRLVDELWGDHPPRTALNTVQGYIARLRKLLGDGSQTRLLTRGRGYVLEVADGELDSWVFDRLVEAGQRELAGGRLSAGVEQLVEALALWQGAAMHDVLASPMVAAEANRLEQRRLTALEARLGAELALGRHVETVDELARLVEEYPLREKLRCHLMLAMYRCGRRAEALDVYRNGRAVLVAELGMEPGPELSELERAILADDRTLAGGGVAVRVTPAQVPAGVAGFTGRHGFLRQLDGLPPAVGIVVVAGTPGVGKTALAVHWAHRVRDRFSDGQLYVNLRGYASGPPVEPIDALARFLHALGVAAEQVPTDVDEAAALYRSLLADRRMLVLLDNAHHPDQVRPLLPGAPGCMVVVTSRDALTGLIARDGARGLRLDVLTVGEAKTLLAYLLGEQRVHAEALAVSELAELCAYLPLALRITAANLGAHTVTEYCELLRAGNRLANLEVEGDEQTAVRAAFDLSYAVLPEDARRLFRLLGLVPGADVTVDAAAALAGITTDAAALLLSRLHAAHLVDQHAADRYGCHDLLRLYASERGELEDLPAARQNAVNRLYDWYLYTVDAAATLLYPQMRRLTLPPVDTEQLSGTFADNTQALAWLDAERHNLVAAIRHQSLPVIGLLADALRGYFWLRIYIVDWLTVASAGLAAAEACDDLTGQTGALLSLADVNFRQGQYQQAIDFSARALTTAKRAGWAEGEAAALNNLGNLHNMSGRLRDAVGFYQIALALNQRLQRLPNQVNNLTNLGIAAHRLGDLRTALARYTDALEISRKIGSSHAEAVNLSNFGVALRDLGQYDEALDHLRNARAKHQEVGDRGSEVETGNELAALFRDTGEYSAALEHAQAALTIARDVVYRHGEVDVLNTLGSIHLRLGHQAIAVDHHRQALALARDTAHRYGETSALIGLAVTQRDAAPAQEAIELANTVGYRVLEGQARVALARIRLAEGVADTDLAEQALACHRETGYRLGEAEALRVLGAIADHAGNADLARALRRDAGALLSAIGAADPDTAFSSGLGVPSASTASVSRHGE</sequence>
<dbReference type="Proteomes" id="UP001519332">
    <property type="component" value="Unassembled WGS sequence"/>
</dbReference>
<dbReference type="InterPro" id="IPR019734">
    <property type="entry name" value="TPR_rpt"/>
</dbReference>
<evidence type="ECO:0000256" key="3">
    <source>
        <dbReference type="ARBA" id="ARBA00023125"/>
    </source>
</evidence>
<dbReference type="InterPro" id="IPR036388">
    <property type="entry name" value="WH-like_DNA-bd_sf"/>
</dbReference>
<dbReference type="CDD" id="cd15831">
    <property type="entry name" value="BTAD"/>
    <property type="match status" value="1"/>
</dbReference>
<dbReference type="CDD" id="cd00383">
    <property type="entry name" value="trans_reg_C"/>
    <property type="match status" value="1"/>
</dbReference>
<dbReference type="SUPFAM" id="SSF46894">
    <property type="entry name" value="C-terminal effector domain of the bipartite response regulators"/>
    <property type="match status" value="1"/>
</dbReference>
<keyword evidence="4" id="KW-0804">Transcription</keyword>
<dbReference type="Pfam" id="PF13424">
    <property type="entry name" value="TPR_12"/>
    <property type="match status" value="3"/>
</dbReference>
<feature type="DNA-binding region" description="OmpR/PhoB-type" evidence="6">
    <location>
        <begin position="1"/>
        <end position="92"/>
    </location>
</feature>
<dbReference type="RefSeq" id="WP_209633495.1">
    <property type="nucleotide sequence ID" value="NZ_JAGINW010000001.1"/>
</dbReference>
<dbReference type="GO" id="GO:0003677">
    <property type="term" value="F:DNA binding"/>
    <property type="evidence" value="ECO:0007669"/>
    <property type="project" value="UniProtKB-KW"/>
</dbReference>
<dbReference type="PROSITE" id="PS50005">
    <property type="entry name" value="TPR"/>
    <property type="match status" value="1"/>
</dbReference>
<protein>
    <submittedName>
        <fullName evidence="8">DNA-binding SARP family transcriptional activator/Tfp pilus assembly protein PilF</fullName>
    </submittedName>
</protein>
<keyword evidence="2" id="KW-0805">Transcription regulation</keyword>
<gene>
    <name evidence="8" type="ORF">JOF56_000229</name>
</gene>
<comment type="similarity">
    <text evidence="1">Belongs to the AfsR/DnrI/RedD regulatory family.</text>
</comment>
<dbReference type="PANTHER" id="PTHR35807:SF1">
    <property type="entry name" value="TRANSCRIPTIONAL REGULATOR REDD"/>
    <property type="match status" value="1"/>
</dbReference>
<dbReference type="Gene3D" id="1.10.10.10">
    <property type="entry name" value="Winged helix-like DNA-binding domain superfamily/Winged helix DNA-binding domain"/>
    <property type="match status" value="1"/>
</dbReference>
<organism evidence="8 9">
    <name type="scientific">Kibdelosporangium banguiense</name>
    <dbReference type="NCBI Taxonomy" id="1365924"/>
    <lineage>
        <taxon>Bacteria</taxon>
        <taxon>Bacillati</taxon>
        <taxon>Actinomycetota</taxon>
        <taxon>Actinomycetes</taxon>
        <taxon>Pseudonocardiales</taxon>
        <taxon>Pseudonocardiaceae</taxon>
        <taxon>Kibdelosporangium</taxon>
    </lineage>
</organism>
<evidence type="ECO:0000256" key="5">
    <source>
        <dbReference type="PROSITE-ProRule" id="PRU00339"/>
    </source>
</evidence>
<name>A0ABS4T5V1_9PSEU</name>
<dbReference type="SUPFAM" id="SSF48452">
    <property type="entry name" value="TPR-like"/>
    <property type="match status" value="3"/>
</dbReference>
<dbReference type="SMART" id="SM01043">
    <property type="entry name" value="BTAD"/>
    <property type="match status" value="1"/>
</dbReference>
<feature type="repeat" description="TPR" evidence="5">
    <location>
        <begin position="742"/>
        <end position="775"/>
    </location>
</feature>
<reference evidence="8 9" key="1">
    <citation type="submission" date="2021-03" db="EMBL/GenBank/DDBJ databases">
        <title>Sequencing the genomes of 1000 actinobacteria strains.</title>
        <authorList>
            <person name="Klenk H.-P."/>
        </authorList>
    </citation>
    <scope>NUCLEOTIDE SEQUENCE [LARGE SCALE GENOMIC DNA]</scope>
    <source>
        <strain evidence="8 9">DSM 46670</strain>
    </source>
</reference>
<evidence type="ECO:0000259" key="7">
    <source>
        <dbReference type="PROSITE" id="PS51755"/>
    </source>
</evidence>
<evidence type="ECO:0000256" key="1">
    <source>
        <dbReference type="ARBA" id="ARBA00005820"/>
    </source>
</evidence>
<dbReference type="SMART" id="SM00028">
    <property type="entry name" value="TPR"/>
    <property type="match status" value="6"/>
</dbReference>
<dbReference type="EMBL" id="JAGINW010000001">
    <property type="protein sequence ID" value="MBP2319844.1"/>
    <property type="molecule type" value="Genomic_DNA"/>
</dbReference>
<dbReference type="InterPro" id="IPR016032">
    <property type="entry name" value="Sig_transdc_resp-reg_C-effctor"/>
</dbReference>
<dbReference type="Pfam" id="PF00486">
    <property type="entry name" value="Trans_reg_C"/>
    <property type="match status" value="1"/>
</dbReference>
<evidence type="ECO:0000256" key="6">
    <source>
        <dbReference type="PROSITE-ProRule" id="PRU01091"/>
    </source>
</evidence>
<evidence type="ECO:0000256" key="4">
    <source>
        <dbReference type="ARBA" id="ARBA00023163"/>
    </source>
</evidence>
<dbReference type="PRINTS" id="PR00364">
    <property type="entry name" value="DISEASERSIST"/>
</dbReference>
<feature type="domain" description="OmpR/PhoB-type" evidence="7">
    <location>
        <begin position="1"/>
        <end position="92"/>
    </location>
</feature>
<comment type="caution">
    <text evidence="8">The sequence shown here is derived from an EMBL/GenBank/DDBJ whole genome shotgun (WGS) entry which is preliminary data.</text>
</comment>
<dbReference type="InterPro" id="IPR001867">
    <property type="entry name" value="OmpR/PhoB-type_DNA-bd"/>
</dbReference>
<dbReference type="InterPro" id="IPR011990">
    <property type="entry name" value="TPR-like_helical_dom_sf"/>
</dbReference>
<keyword evidence="5" id="KW-0802">TPR repeat</keyword>
<dbReference type="InterPro" id="IPR005158">
    <property type="entry name" value="BTAD"/>
</dbReference>
<dbReference type="PANTHER" id="PTHR35807">
    <property type="entry name" value="TRANSCRIPTIONAL REGULATOR REDD-RELATED"/>
    <property type="match status" value="1"/>
</dbReference>